<accession>A0A4Z1HTY5</accession>
<dbReference type="Pfam" id="PF24883">
    <property type="entry name" value="NPHP3_N"/>
    <property type="match status" value="1"/>
</dbReference>
<dbReference type="Proteomes" id="UP000297452">
    <property type="component" value="Unassembled WGS sequence"/>
</dbReference>
<dbReference type="STRING" id="278944.A0A4Z1HTY5"/>
<name>A0A4Z1HTY5_9HELO</name>
<protein>
    <recommendedName>
        <fullName evidence="2">Nephrocystin 3-like N-terminal domain-containing protein</fullName>
    </recommendedName>
</protein>
<feature type="domain" description="Nephrocystin 3-like N-terminal" evidence="2">
    <location>
        <begin position="185"/>
        <end position="276"/>
    </location>
</feature>
<dbReference type="EMBL" id="PQXJ01000385">
    <property type="protein sequence ID" value="TGO50652.1"/>
    <property type="molecule type" value="Genomic_DNA"/>
</dbReference>
<sequence length="279" mass="31339">MAEALGIVSSVIAVIDSSVKVASQCFEYYKNVWNAQVDIKRLQSETQELKAILEKVHSICNTGSSDGLEAKLEPRGKNKLMSRCGIRALRWPFKSNEVDSIIEKLGYCKDNIVSSLLVDQEFVISFVFQIAEADDDTYRVPILNIHQKIVLDKLQSVKNVAFESHDDEHNARCYQGTRAELLRRIYSWASNRKSNHIFWLNGMAGTSKSTISRTVARNFAVKGELDASFFFKRGEGDRSHAGMFFATIITQLVQKLPSLAQYIRNAIEANPGISRKALG</sequence>
<keyword evidence="1" id="KW-0677">Repeat</keyword>
<evidence type="ECO:0000313" key="3">
    <source>
        <dbReference type="EMBL" id="TGO50652.1"/>
    </source>
</evidence>
<evidence type="ECO:0000313" key="4">
    <source>
        <dbReference type="Proteomes" id="UP000297452"/>
    </source>
</evidence>
<evidence type="ECO:0000259" key="2">
    <source>
        <dbReference type="Pfam" id="PF24883"/>
    </source>
</evidence>
<proteinExistence type="predicted"/>
<dbReference type="SUPFAM" id="SSF52540">
    <property type="entry name" value="P-loop containing nucleoside triphosphate hydrolases"/>
    <property type="match status" value="1"/>
</dbReference>
<keyword evidence="4" id="KW-1185">Reference proteome</keyword>
<reference evidence="3 4" key="1">
    <citation type="submission" date="2017-12" db="EMBL/GenBank/DDBJ databases">
        <title>Comparative genomics of Botrytis spp.</title>
        <authorList>
            <person name="Valero-Jimenez C.A."/>
            <person name="Tapia P."/>
            <person name="Veloso J."/>
            <person name="Silva-Moreno E."/>
            <person name="Staats M."/>
            <person name="Valdes J.H."/>
            <person name="Van Kan J.A.L."/>
        </authorList>
    </citation>
    <scope>NUCLEOTIDE SEQUENCE [LARGE SCALE GENOMIC DNA]</scope>
    <source>
        <strain evidence="3 4">MUCL2120</strain>
    </source>
</reference>
<dbReference type="OrthoDB" id="674604at2759"/>
<organism evidence="3 4">
    <name type="scientific">Botryotinia narcissicola</name>
    <dbReference type="NCBI Taxonomy" id="278944"/>
    <lineage>
        <taxon>Eukaryota</taxon>
        <taxon>Fungi</taxon>
        <taxon>Dikarya</taxon>
        <taxon>Ascomycota</taxon>
        <taxon>Pezizomycotina</taxon>
        <taxon>Leotiomycetes</taxon>
        <taxon>Helotiales</taxon>
        <taxon>Sclerotiniaceae</taxon>
        <taxon>Botryotinia</taxon>
    </lineage>
</organism>
<evidence type="ECO:0000256" key="1">
    <source>
        <dbReference type="ARBA" id="ARBA00022737"/>
    </source>
</evidence>
<gene>
    <name evidence="3" type="ORF">BOTNAR_0385g00030</name>
</gene>
<dbReference type="InterPro" id="IPR056884">
    <property type="entry name" value="NPHP3-like_N"/>
</dbReference>
<comment type="caution">
    <text evidence="3">The sequence shown here is derived from an EMBL/GenBank/DDBJ whole genome shotgun (WGS) entry which is preliminary data.</text>
</comment>
<dbReference type="InterPro" id="IPR027417">
    <property type="entry name" value="P-loop_NTPase"/>
</dbReference>
<dbReference type="AlphaFoldDB" id="A0A4Z1HTY5"/>